<dbReference type="RefSeq" id="WP_248344431.1">
    <property type="nucleotide sequence ID" value="NZ_AP025592.1"/>
</dbReference>
<evidence type="ECO:0000256" key="1">
    <source>
        <dbReference type="ARBA" id="ARBA00005254"/>
    </source>
</evidence>
<evidence type="ECO:0000256" key="2">
    <source>
        <dbReference type="ARBA" id="ARBA00023239"/>
    </source>
</evidence>
<comment type="similarity">
    <text evidence="1 3">Belongs to the enoyl-CoA hydratase/isomerase family.</text>
</comment>
<dbReference type="Gene3D" id="1.10.12.10">
    <property type="entry name" value="Lyase 2-enoyl-coa Hydratase, Chain A, domain 2"/>
    <property type="match status" value="1"/>
</dbReference>
<gene>
    <name evidence="4" type="ORF">AMPC_07370</name>
</gene>
<dbReference type="InterPro" id="IPR014748">
    <property type="entry name" value="Enoyl-CoA_hydra_C"/>
</dbReference>
<dbReference type="PANTHER" id="PTHR11941:SF54">
    <property type="entry name" value="ENOYL-COA HYDRATASE, MITOCHONDRIAL"/>
    <property type="match status" value="1"/>
</dbReference>
<dbReference type="Gene3D" id="3.90.226.10">
    <property type="entry name" value="2-enoyl-CoA Hydratase, Chain A, domain 1"/>
    <property type="match status" value="1"/>
</dbReference>
<accession>A0ABM7X713</accession>
<dbReference type="PROSITE" id="PS00166">
    <property type="entry name" value="ENOYL_COA_HYDRATASE"/>
    <property type="match status" value="1"/>
</dbReference>
<dbReference type="PANTHER" id="PTHR11941">
    <property type="entry name" value="ENOYL-COA HYDRATASE-RELATED"/>
    <property type="match status" value="1"/>
</dbReference>
<sequence length="263" mass="28077">MDVTNPENVSFEVTDGIGVLTVARERALNALNDKTLHEILGVLDQVRIDRNVRALVLTGRGEKAFVAGADIAEMAELGPLQARRFADLGHRVCGRLERLEVPTLAAVNGFALGGGLELAMACDLVYASERARLGQPEVNLGLIPGFGGTQRLLRRVGIMRAKEMIFTGATYGAEQARDMGLVLEVVPHAQLLPFCLEKARLIASRGPVAVAQAKRAIQAGADVSLASGCELEREAFALLFGTADAAEGMRAFVEKRSPSFRGA</sequence>
<dbReference type="EMBL" id="AP025592">
    <property type="protein sequence ID" value="BDG07624.1"/>
    <property type="molecule type" value="Genomic_DNA"/>
</dbReference>
<dbReference type="Proteomes" id="UP001162734">
    <property type="component" value="Chromosome"/>
</dbReference>
<evidence type="ECO:0000313" key="4">
    <source>
        <dbReference type="EMBL" id="BDG07624.1"/>
    </source>
</evidence>
<dbReference type="InterPro" id="IPR018376">
    <property type="entry name" value="Enoyl-CoA_hyd/isom_CS"/>
</dbReference>
<name>A0ABM7X713_9BACT</name>
<dbReference type="CDD" id="cd06558">
    <property type="entry name" value="crotonase-like"/>
    <property type="match status" value="1"/>
</dbReference>
<protein>
    <submittedName>
        <fullName evidence="4">Crotonase</fullName>
    </submittedName>
</protein>
<keyword evidence="5" id="KW-1185">Reference proteome</keyword>
<keyword evidence="2" id="KW-0456">Lyase</keyword>
<evidence type="ECO:0000313" key="5">
    <source>
        <dbReference type="Proteomes" id="UP001162734"/>
    </source>
</evidence>
<dbReference type="SUPFAM" id="SSF52096">
    <property type="entry name" value="ClpP/crotonase"/>
    <property type="match status" value="1"/>
</dbReference>
<organism evidence="4 5">
    <name type="scientific">Anaeromyxobacter paludicola</name>
    <dbReference type="NCBI Taxonomy" id="2918171"/>
    <lineage>
        <taxon>Bacteria</taxon>
        <taxon>Pseudomonadati</taxon>
        <taxon>Myxococcota</taxon>
        <taxon>Myxococcia</taxon>
        <taxon>Myxococcales</taxon>
        <taxon>Cystobacterineae</taxon>
        <taxon>Anaeromyxobacteraceae</taxon>
        <taxon>Anaeromyxobacter</taxon>
    </lineage>
</organism>
<dbReference type="InterPro" id="IPR029045">
    <property type="entry name" value="ClpP/crotonase-like_dom_sf"/>
</dbReference>
<dbReference type="Pfam" id="PF00378">
    <property type="entry name" value="ECH_1"/>
    <property type="match status" value="1"/>
</dbReference>
<dbReference type="InterPro" id="IPR001753">
    <property type="entry name" value="Enoyl-CoA_hydra/iso"/>
</dbReference>
<evidence type="ECO:0000256" key="3">
    <source>
        <dbReference type="RuleBase" id="RU003707"/>
    </source>
</evidence>
<reference evidence="5" key="1">
    <citation type="journal article" date="2022" name="Int. J. Syst. Evol. Microbiol.">
        <title>Anaeromyxobacter oryzae sp. nov., Anaeromyxobacter diazotrophicus sp. nov. and Anaeromyxobacter paludicola sp. nov., isolated from paddy soils.</title>
        <authorList>
            <person name="Itoh H."/>
            <person name="Xu Z."/>
            <person name="Mise K."/>
            <person name="Masuda Y."/>
            <person name="Ushijima N."/>
            <person name="Hayakawa C."/>
            <person name="Shiratori Y."/>
            <person name="Senoo K."/>
        </authorList>
    </citation>
    <scope>NUCLEOTIDE SEQUENCE [LARGE SCALE GENOMIC DNA]</scope>
    <source>
        <strain evidence="5">Red630</strain>
    </source>
</reference>
<proteinExistence type="inferred from homology"/>